<proteinExistence type="predicted"/>
<evidence type="ECO:0000313" key="3">
    <source>
        <dbReference type="EMBL" id="PIV51721.1"/>
    </source>
</evidence>
<dbReference type="Gene3D" id="2.60.40.10">
    <property type="entry name" value="Immunoglobulins"/>
    <property type="match status" value="2"/>
</dbReference>
<sequence length="799" mass="89226">MRNYLKFIFAFLFFSAGIFYAGSFASADVVYDFEVSSITANPAKPILNQLCDITVTIKSINPEFIYSNSGLDGYEFDFNDFELSSVVLPEISLFNPIMGGGTFKYVLKGIFTELGEKNLNFTVNKNKSLPETRLINNNLWVKLTVIPPYDLETQSIEISPAKPYAGQIVKVTVKIKNSGNTDLITGAGITSYNINFGDFNFYSSILPEISLQNSFKIGSTTSLAFEGKFRTSGDKNLSFFVDSENNLNESNEDNNTKSKTIYVAPASGLDIAVDSISIKNEGNGTIYGSDMEIKVAIKNTGSVSLVNGDGLRRIDFDYSFNNFSETGLAYGDYPSLSNPLDPGETFTYSFMGKYYAAGGKNVSFAIDVYDILKESNEENNKKSVSFHIYSSQAEIDQFNLLSLEYGFLSSTSTRIKWETSKETQGEIFYRRDIYNLFDIYKISPRISNWPKSDKLTKTHSVDIYNLWPGEKYAFSLRSYRNDVVVNSDLIFFTMPKDDIVKLEGAIGEKINLTAGAVELIWKTNILSSGYVYYKKIGDKEYKSAGAKDLTAEHKVNLENFPEGEYEYYLESKSFNNTYKSVIRSFAIKSAVSDQTADAGNAAESKNTNQDSAEKNIKVANKEMYFRLKGRIILKVEDAGQAYYVNPRTETMYYLGRPEDAFFVMREQGVGITDINLKKIPVGLDNLTGPDKDGDGLPDIFEDAMGTDKDNKDTDGDGFDDKAELSGNYNPNGLGKLNISNSFSASQKGKIFLQVERNGEAWYINPSDGERYFLGRPADAFNIMRNLGLGISNNDFNGMR</sequence>
<dbReference type="EMBL" id="PETS01000049">
    <property type="protein sequence ID" value="PIV51721.1"/>
    <property type="molecule type" value="Genomic_DNA"/>
</dbReference>
<evidence type="ECO:0000259" key="2">
    <source>
        <dbReference type="Pfam" id="PF07705"/>
    </source>
</evidence>
<feature type="chain" id="PRO_5015005866" description="CARDB domain-containing protein" evidence="1">
    <location>
        <begin position="22"/>
        <end position="799"/>
    </location>
</feature>
<organism evidence="3 4">
    <name type="scientific">Candidatus Falkowbacteria bacterium CG02_land_8_20_14_3_00_36_14</name>
    <dbReference type="NCBI Taxonomy" id="1974560"/>
    <lineage>
        <taxon>Bacteria</taxon>
        <taxon>Candidatus Falkowiibacteriota</taxon>
    </lineage>
</organism>
<dbReference type="Pfam" id="PF07705">
    <property type="entry name" value="CARDB"/>
    <property type="match status" value="2"/>
</dbReference>
<gene>
    <name evidence="3" type="ORF">COS18_02180</name>
</gene>
<dbReference type="AlphaFoldDB" id="A0A2M7DPP0"/>
<dbReference type="InterPro" id="IPR011635">
    <property type="entry name" value="CARDB"/>
</dbReference>
<comment type="caution">
    <text evidence="3">The sequence shown here is derived from an EMBL/GenBank/DDBJ whole genome shotgun (WGS) entry which is preliminary data.</text>
</comment>
<evidence type="ECO:0000256" key="1">
    <source>
        <dbReference type="SAM" id="SignalP"/>
    </source>
</evidence>
<keyword evidence="1" id="KW-0732">Signal</keyword>
<evidence type="ECO:0000313" key="4">
    <source>
        <dbReference type="Proteomes" id="UP000228896"/>
    </source>
</evidence>
<name>A0A2M7DPP0_9BACT</name>
<feature type="domain" description="CARDB" evidence="2">
    <location>
        <begin position="150"/>
        <end position="259"/>
    </location>
</feature>
<accession>A0A2M7DPP0</accession>
<dbReference type="Proteomes" id="UP000228896">
    <property type="component" value="Unassembled WGS sequence"/>
</dbReference>
<protein>
    <recommendedName>
        <fullName evidence="2">CARDB domain-containing protein</fullName>
    </recommendedName>
</protein>
<feature type="signal peptide" evidence="1">
    <location>
        <begin position="1"/>
        <end position="21"/>
    </location>
</feature>
<dbReference type="InterPro" id="IPR013783">
    <property type="entry name" value="Ig-like_fold"/>
</dbReference>
<feature type="domain" description="CARDB" evidence="2">
    <location>
        <begin position="280"/>
        <end position="383"/>
    </location>
</feature>
<reference evidence="4" key="1">
    <citation type="submission" date="2017-09" db="EMBL/GenBank/DDBJ databases">
        <title>Depth-based differentiation of microbial function through sediment-hosted aquifers and enrichment of novel symbionts in the deep terrestrial subsurface.</title>
        <authorList>
            <person name="Probst A.J."/>
            <person name="Ladd B."/>
            <person name="Jarett J.K."/>
            <person name="Geller-Mcgrath D.E."/>
            <person name="Sieber C.M.K."/>
            <person name="Emerson J.B."/>
            <person name="Anantharaman K."/>
            <person name="Thomas B.C."/>
            <person name="Malmstrom R."/>
            <person name="Stieglmeier M."/>
            <person name="Klingl A."/>
            <person name="Woyke T."/>
            <person name="Ryan C.M."/>
            <person name="Banfield J.F."/>
        </authorList>
    </citation>
    <scope>NUCLEOTIDE SEQUENCE [LARGE SCALE GENOMIC DNA]</scope>
</reference>